<evidence type="ECO:0000313" key="17">
    <source>
        <dbReference type="EMBL" id="CAB3260769.1"/>
    </source>
</evidence>
<feature type="compositionally biased region" description="Basic and acidic residues" evidence="14">
    <location>
        <begin position="322"/>
        <end position="337"/>
    </location>
</feature>
<dbReference type="GO" id="GO:0030514">
    <property type="term" value="P:negative regulation of BMP signaling pathway"/>
    <property type="evidence" value="ECO:0007669"/>
    <property type="project" value="TreeGrafter"/>
</dbReference>
<dbReference type="CDD" id="cd12286">
    <property type="entry name" value="RRM_Man1"/>
    <property type="match status" value="1"/>
</dbReference>
<dbReference type="SUPFAM" id="SSF63451">
    <property type="entry name" value="LEM domain"/>
    <property type="match status" value="1"/>
</dbReference>
<evidence type="ECO:0000256" key="12">
    <source>
        <dbReference type="ARBA" id="ARBA00069076"/>
    </source>
</evidence>
<dbReference type="CDD" id="cd12934">
    <property type="entry name" value="LEM"/>
    <property type="match status" value="1"/>
</dbReference>
<dbReference type="InterPro" id="IPR018996">
    <property type="entry name" value="Man1/Src1-like_C"/>
</dbReference>
<keyword evidence="4" id="KW-0597">Phosphoprotein</keyword>
<evidence type="ECO:0000259" key="16">
    <source>
        <dbReference type="PROSITE" id="PS50954"/>
    </source>
</evidence>
<dbReference type="InterPro" id="IPR041885">
    <property type="entry name" value="MAN1_winged_helix_dom"/>
</dbReference>
<dbReference type="Pfam" id="PF03020">
    <property type="entry name" value="LEM"/>
    <property type="match status" value="1"/>
</dbReference>
<dbReference type="GO" id="GO:0031490">
    <property type="term" value="F:chromatin DNA binding"/>
    <property type="evidence" value="ECO:0007669"/>
    <property type="project" value="TreeGrafter"/>
</dbReference>
<keyword evidence="9" id="KW-0206">Cytoskeleton</keyword>
<evidence type="ECO:0000256" key="1">
    <source>
        <dbReference type="ARBA" id="ARBA00004186"/>
    </source>
</evidence>
<dbReference type="PANTHER" id="PTHR13428:SF12">
    <property type="entry name" value="INNER NUCLEAR MEMBRANE PROTEIN MAN1"/>
    <property type="match status" value="1"/>
</dbReference>
<accession>A0A8S1BD88</accession>
<evidence type="ECO:0000256" key="6">
    <source>
        <dbReference type="ARBA" id="ARBA00022989"/>
    </source>
</evidence>
<feature type="compositionally biased region" description="Low complexity" evidence="14">
    <location>
        <begin position="449"/>
        <end position="464"/>
    </location>
</feature>
<evidence type="ECO:0000256" key="14">
    <source>
        <dbReference type="SAM" id="MobiDB-lite"/>
    </source>
</evidence>
<evidence type="ECO:0000313" key="18">
    <source>
        <dbReference type="Proteomes" id="UP000494106"/>
    </source>
</evidence>
<dbReference type="InterPro" id="IPR034394">
    <property type="entry name" value="Man1_RRM"/>
</dbReference>
<dbReference type="AlphaFoldDB" id="A0A8S1BD88"/>
<gene>
    <name evidence="17" type="ORF">APLA_LOCUS17523</name>
</gene>
<dbReference type="PROSITE" id="PS50954">
    <property type="entry name" value="LEM"/>
    <property type="match status" value="1"/>
</dbReference>
<dbReference type="GO" id="GO:0005819">
    <property type="term" value="C:spindle"/>
    <property type="evidence" value="ECO:0007669"/>
    <property type="project" value="UniProtKB-SubCell"/>
</dbReference>
<evidence type="ECO:0000256" key="5">
    <source>
        <dbReference type="ARBA" id="ARBA00022692"/>
    </source>
</evidence>
<keyword evidence="6 15" id="KW-1133">Transmembrane helix</keyword>
<sequence>MNIFGIRKTTTTEQFRPSFEPEANQNPLLYNNATPATLDQLPLRTKDCNIRNMDDYEKNIIDMFQTFSSQQDKRFREMLTNINTTRQDMFQNLSNQQEVRFRELLTDLNCARQEIYQTVSIQQEKCFKELLTSLNSARQNMFQELSNQQDKRFNDLITSLQSTRDEVCQLLYDQREKQFEELLSNVNRIKVEKETLSNTFNNLSSKYDEVLLRLQKTDAEKRDGEENIQRLQKKLDILERRLSLSTMKLRNIPKINKYEFETKEDLCKFIIKLDFTMADQVDSMSDAELRTKLAEHGFPVMPITASTRKLLVKKLKLVLDNKSKPRSSVDNKVDNRRSLARYSSGEESDLDTTANAKEKRGRRATTGGAMLPPAANKTRRVPIKKDSPAKRDSDKGSESDEEKDRSGLSTREEVETVTTRRVTRTYAANDQDDYETGSDSDVDADKKTSSPFRSSSRSSDYISSTLPTVDVGTTPPKTSIFSRASIIPTNYTSTYSSNMTSSDNLNSIRSRLGLTSTLGDRPTASNYSTNFSRSTYQPSTSTIDEIESPYLSNFTRRLSSLKSDPPKPTPYIDRDTNNGSTVLPRRSYISGLNRSDIADYKTTDKKFLKNNLVSLALVVLVALFFFCLFFMYIVKKNDITSVVDDQNSVIPICQLNIPGNRPGVNCVPKEQVSYAKDLLKVIHPELTTRIASYKCGQPGALPYMTEREIIEIASAKAETADVSQCRTDLNNLQVLIINNPRWGLNVVQLKSLYTKDVEFSNIRVTDMIVQQRTKGTVAITLTDPSTPLSCLFVNTLYSAGSTLIVVAVLTILALGVQRAYKHYVSYKKRKSEEIYSMVEQIIDVISQETEDSGEPYISVDHVRDTLISPQNREKMAAVWDAAVKFIQRNESRVRMEVQSVDGEDCRVWRWISAHSSPKRSAAWQGQAFETQEGSVNNLVVSPTPCLKIRHMFDKNDANPNLRSVIQDAILEKCGDHCNILHIDVERTSCCVYVKCASPTDAGVVYRSLHGWWYEGRLITVKYLRLERYMQRFPNSPSVGPFLRMTRPRRTWD</sequence>
<dbReference type="InterPro" id="IPR052277">
    <property type="entry name" value="INM_ESCRT-Associated"/>
</dbReference>
<feature type="compositionally biased region" description="Acidic residues" evidence="14">
    <location>
        <begin position="430"/>
        <end position="442"/>
    </location>
</feature>
<dbReference type="InterPro" id="IPR003887">
    <property type="entry name" value="LEM_dom"/>
</dbReference>
<feature type="transmembrane region" description="Helical" evidence="15">
    <location>
        <begin position="612"/>
        <end position="634"/>
    </location>
</feature>
<feature type="region of interest" description="Disordered" evidence="14">
    <location>
        <begin position="322"/>
        <end position="477"/>
    </location>
</feature>
<evidence type="ECO:0000256" key="9">
    <source>
        <dbReference type="ARBA" id="ARBA00023212"/>
    </source>
</evidence>
<dbReference type="InterPro" id="IPR011015">
    <property type="entry name" value="LEM/LEM-like_dom_sf"/>
</dbReference>
<keyword evidence="7" id="KW-0007">Acetylation</keyword>
<reference evidence="17 18" key="1">
    <citation type="submission" date="2020-04" db="EMBL/GenBank/DDBJ databases">
        <authorList>
            <person name="Wallbank WR R."/>
            <person name="Pardo Diaz C."/>
            <person name="Kozak K."/>
            <person name="Martin S."/>
            <person name="Jiggins C."/>
            <person name="Moest M."/>
            <person name="Warren A I."/>
            <person name="Byers J.R.P. K."/>
            <person name="Montejo-Kovacevich G."/>
            <person name="Yen C E."/>
        </authorList>
    </citation>
    <scope>NUCLEOTIDE SEQUENCE [LARGE SCALE GENOMIC DNA]</scope>
</reference>
<evidence type="ECO:0000256" key="7">
    <source>
        <dbReference type="ARBA" id="ARBA00022990"/>
    </source>
</evidence>
<keyword evidence="3" id="KW-0963">Cytoplasm</keyword>
<dbReference type="Proteomes" id="UP000494106">
    <property type="component" value="Unassembled WGS sequence"/>
</dbReference>
<name>A0A8S1BD88_ARCPL</name>
<dbReference type="Gene3D" id="1.10.720.40">
    <property type="match status" value="1"/>
</dbReference>
<evidence type="ECO:0000256" key="3">
    <source>
        <dbReference type="ARBA" id="ARBA00022490"/>
    </source>
</evidence>
<dbReference type="Pfam" id="PF09402">
    <property type="entry name" value="MSC"/>
    <property type="match status" value="1"/>
</dbReference>
<evidence type="ECO:0000256" key="15">
    <source>
        <dbReference type="SAM" id="Phobius"/>
    </source>
</evidence>
<dbReference type="Gene3D" id="1.10.10.1180">
    <property type="entry name" value="MAN1, winged-helix domain"/>
    <property type="match status" value="1"/>
</dbReference>
<feature type="domain" description="LEM" evidence="16">
    <location>
        <begin position="278"/>
        <end position="322"/>
    </location>
</feature>
<dbReference type="Gene3D" id="3.30.70.330">
    <property type="match status" value="1"/>
</dbReference>
<evidence type="ECO:0000256" key="2">
    <source>
        <dbReference type="ARBA" id="ARBA00004473"/>
    </source>
</evidence>
<keyword evidence="13" id="KW-0175">Coiled coil</keyword>
<organism evidence="17 18">
    <name type="scientific">Arctia plantaginis</name>
    <name type="common">Wood tiger moth</name>
    <name type="synonym">Phalaena plantaginis</name>
    <dbReference type="NCBI Taxonomy" id="874455"/>
    <lineage>
        <taxon>Eukaryota</taxon>
        <taxon>Metazoa</taxon>
        <taxon>Ecdysozoa</taxon>
        <taxon>Arthropoda</taxon>
        <taxon>Hexapoda</taxon>
        <taxon>Insecta</taxon>
        <taxon>Pterygota</taxon>
        <taxon>Neoptera</taxon>
        <taxon>Endopterygota</taxon>
        <taxon>Lepidoptera</taxon>
        <taxon>Glossata</taxon>
        <taxon>Ditrysia</taxon>
        <taxon>Noctuoidea</taxon>
        <taxon>Erebidae</taxon>
        <taxon>Arctiinae</taxon>
        <taxon>Arctia</taxon>
    </lineage>
</organism>
<evidence type="ECO:0000256" key="8">
    <source>
        <dbReference type="ARBA" id="ARBA00023136"/>
    </source>
</evidence>
<dbReference type="InterPro" id="IPR012677">
    <property type="entry name" value="Nucleotide-bd_a/b_plait_sf"/>
</dbReference>
<evidence type="ECO:0000256" key="13">
    <source>
        <dbReference type="SAM" id="Coils"/>
    </source>
</evidence>
<feature type="transmembrane region" description="Helical" evidence="15">
    <location>
        <begin position="796"/>
        <end position="820"/>
    </location>
</feature>
<keyword evidence="5 15" id="KW-0812">Transmembrane</keyword>
<dbReference type="OrthoDB" id="118234at2759"/>
<keyword evidence="18" id="KW-1185">Reference proteome</keyword>
<dbReference type="PANTHER" id="PTHR13428">
    <property type="entry name" value="INNER NUCLEAR MEMBRANE PROTEIN MAN1 LEM DOMAIN CONTAINING PROTEIN"/>
    <property type="match status" value="1"/>
</dbReference>
<dbReference type="FunFam" id="1.10.720.40:FF:000001">
    <property type="entry name" value="LEM domain containing 2, isoform CRA_a"/>
    <property type="match status" value="1"/>
</dbReference>
<evidence type="ECO:0000256" key="4">
    <source>
        <dbReference type="ARBA" id="ARBA00022553"/>
    </source>
</evidence>
<dbReference type="EMBL" id="CADEBC010000790">
    <property type="protein sequence ID" value="CAB3260769.1"/>
    <property type="molecule type" value="Genomic_DNA"/>
</dbReference>
<feature type="coiled-coil region" evidence="13">
    <location>
        <begin position="172"/>
        <end position="248"/>
    </location>
</feature>
<dbReference type="SMART" id="SM00540">
    <property type="entry name" value="LEM"/>
    <property type="match status" value="1"/>
</dbReference>
<proteinExistence type="predicted"/>
<keyword evidence="10" id="KW-0539">Nucleus</keyword>
<evidence type="ECO:0000256" key="11">
    <source>
        <dbReference type="ARBA" id="ARBA00063442"/>
    </source>
</evidence>
<dbReference type="GO" id="GO:0006998">
    <property type="term" value="P:nuclear envelope organization"/>
    <property type="evidence" value="ECO:0007669"/>
    <property type="project" value="TreeGrafter"/>
</dbReference>
<comment type="subunit">
    <text evidence="11">Interacts (via N-terminus) with LMNA isoform C (via C-terminus) (in vitro). Interacts (via LEM domain) with BANF1. Interacts (via C-terminus) with CHMP7. Interacts (via N-terminus) with tubulin; the interaction causes microtubule bundling and stabilization (in vitro).</text>
</comment>
<dbReference type="FunFam" id="1.10.10.1180:FF:000002">
    <property type="entry name" value="LEM domain-containing protein 2"/>
    <property type="match status" value="1"/>
</dbReference>
<comment type="subcellular location">
    <subcellularLocation>
        <location evidence="1">Cytoplasm</location>
        <location evidence="1">Cytoskeleton</location>
        <location evidence="1">Spindle</location>
    </subcellularLocation>
    <subcellularLocation>
        <location evidence="2">Nucleus inner membrane</location>
        <topology evidence="2">Multi-pass membrane protein</topology>
    </subcellularLocation>
</comment>
<dbReference type="GO" id="GO:0005637">
    <property type="term" value="C:nuclear inner membrane"/>
    <property type="evidence" value="ECO:0007669"/>
    <property type="project" value="UniProtKB-SubCell"/>
</dbReference>
<feature type="compositionally biased region" description="Basic and acidic residues" evidence="14">
    <location>
        <begin position="383"/>
        <end position="414"/>
    </location>
</feature>
<evidence type="ECO:0000256" key="10">
    <source>
        <dbReference type="ARBA" id="ARBA00023242"/>
    </source>
</evidence>
<protein>
    <recommendedName>
        <fullName evidence="12">LEM domain-containing protein 2</fullName>
    </recommendedName>
</protein>
<keyword evidence="8 15" id="KW-0472">Membrane</keyword>
<dbReference type="SUPFAM" id="SSF54928">
    <property type="entry name" value="RNA-binding domain, RBD"/>
    <property type="match status" value="1"/>
</dbReference>
<comment type="caution">
    <text evidence="17">The sequence shown here is derived from an EMBL/GenBank/DDBJ whole genome shotgun (WGS) entry which is preliminary data.</text>
</comment>
<dbReference type="InterPro" id="IPR035979">
    <property type="entry name" value="RBD_domain_sf"/>
</dbReference>